<dbReference type="SMART" id="SM00287">
    <property type="entry name" value="SH3b"/>
    <property type="match status" value="3"/>
</dbReference>
<feature type="region of interest" description="Disordered" evidence="1">
    <location>
        <begin position="1"/>
        <end position="25"/>
    </location>
</feature>
<dbReference type="Proteomes" id="UP001056535">
    <property type="component" value="Chromosome"/>
</dbReference>
<dbReference type="Gene3D" id="2.30.30.40">
    <property type="entry name" value="SH3 Domains"/>
    <property type="match status" value="2"/>
</dbReference>
<sequence length="232" mass="23284">MGNSRFISGTILSSSPVDGGQAPAPGEVTRYVSASTAANIRSGPSTSYRVVDSAVRGTEVTGTLTSNGWLKIATDRYISGTVLSANPVDGGGTAPAPGEVTRYVSASNAASIRTGPSTSYRLVGSAARGTEVTGTLTSNGWLKIATDRYISGVVLSSTPVDGGAPAPAPGEVTRYVSANYAANVRSGPGNGYSIVGSEARGAKVTGTLTSTGWLNMGSGRYIGPTVLSSSPV</sequence>
<organism evidence="3 4">
    <name type="scientific">Ornithinimicrobium cryptoxanthini</name>
    <dbReference type="NCBI Taxonomy" id="2934161"/>
    <lineage>
        <taxon>Bacteria</taxon>
        <taxon>Bacillati</taxon>
        <taxon>Actinomycetota</taxon>
        <taxon>Actinomycetes</taxon>
        <taxon>Micrococcales</taxon>
        <taxon>Ornithinimicrobiaceae</taxon>
        <taxon>Ornithinimicrobium</taxon>
    </lineage>
</organism>
<feature type="domain" description="SH3b" evidence="2">
    <location>
        <begin position="27"/>
        <end position="91"/>
    </location>
</feature>
<evidence type="ECO:0000313" key="3">
    <source>
        <dbReference type="EMBL" id="USQ78104.1"/>
    </source>
</evidence>
<evidence type="ECO:0000256" key="1">
    <source>
        <dbReference type="SAM" id="MobiDB-lite"/>
    </source>
</evidence>
<dbReference type="EMBL" id="CP099490">
    <property type="protein sequence ID" value="USQ78104.1"/>
    <property type="molecule type" value="Genomic_DNA"/>
</dbReference>
<keyword evidence="4" id="KW-1185">Reference proteome</keyword>
<name>A0ABY4YN49_9MICO</name>
<protein>
    <submittedName>
        <fullName evidence="3">SH3 domain-containing protein</fullName>
    </submittedName>
</protein>
<dbReference type="InterPro" id="IPR052354">
    <property type="entry name" value="Cell_Wall_Dynamics_Protein"/>
</dbReference>
<gene>
    <name evidence="3" type="ORF">NF557_15765</name>
</gene>
<reference evidence="3" key="1">
    <citation type="submission" date="2022-06" db="EMBL/GenBank/DDBJ databases">
        <title>Ornithinimicrobium JY.X270.</title>
        <authorList>
            <person name="Huang Y."/>
        </authorList>
    </citation>
    <scope>NUCLEOTIDE SEQUENCE</scope>
    <source>
        <strain evidence="3">JY.X270</strain>
    </source>
</reference>
<proteinExistence type="predicted"/>
<dbReference type="PANTHER" id="PTHR34408:SF1">
    <property type="entry name" value="GLYCOSYL HYDROLASE FAMILY 19 DOMAIN-CONTAINING PROTEIN HI_1415"/>
    <property type="match status" value="1"/>
</dbReference>
<feature type="compositionally biased region" description="Polar residues" evidence="1">
    <location>
        <begin position="1"/>
        <end position="16"/>
    </location>
</feature>
<dbReference type="Pfam" id="PF08239">
    <property type="entry name" value="SH3_3"/>
    <property type="match status" value="2"/>
</dbReference>
<dbReference type="PANTHER" id="PTHR34408">
    <property type="entry name" value="FAMILY PROTEIN, PUTATIVE-RELATED"/>
    <property type="match status" value="1"/>
</dbReference>
<evidence type="ECO:0000313" key="4">
    <source>
        <dbReference type="Proteomes" id="UP001056535"/>
    </source>
</evidence>
<accession>A0ABY4YN49</accession>
<dbReference type="InterPro" id="IPR003646">
    <property type="entry name" value="SH3-like_bac-type"/>
</dbReference>
<dbReference type="PROSITE" id="PS51781">
    <property type="entry name" value="SH3B"/>
    <property type="match status" value="1"/>
</dbReference>
<evidence type="ECO:0000259" key="2">
    <source>
        <dbReference type="PROSITE" id="PS51781"/>
    </source>
</evidence>